<reference evidence="4" key="1">
    <citation type="submission" date="2020-10" db="EMBL/GenBank/DDBJ databases">
        <title>Genome Sequence of Monilinia vaccinii-corymbosi Sheds Light on Mummy Berry Disease Infection of Blueberry and Mating Type.</title>
        <authorList>
            <person name="Yow A.G."/>
            <person name="Zhang Y."/>
            <person name="Bansal K."/>
            <person name="Eacker S.M."/>
            <person name="Sullivan S."/>
            <person name="Liachko I."/>
            <person name="Cubeta M.A."/>
            <person name="Rollins J.A."/>
            <person name="Ashrafi H."/>
        </authorList>
    </citation>
    <scope>NUCLEOTIDE SEQUENCE</scope>
    <source>
        <strain evidence="4">RL-1</strain>
    </source>
</reference>
<protein>
    <recommendedName>
        <fullName evidence="6">Mid2 domain-containing protein</fullName>
    </recommendedName>
</protein>
<evidence type="ECO:0000256" key="3">
    <source>
        <dbReference type="SAM" id="SignalP"/>
    </source>
</evidence>
<keyword evidence="2" id="KW-0472">Membrane</keyword>
<evidence type="ECO:0000313" key="5">
    <source>
        <dbReference type="Proteomes" id="UP000672032"/>
    </source>
</evidence>
<evidence type="ECO:0008006" key="6">
    <source>
        <dbReference type="Google" id="ProtNLM"/>
    </source>
</evidence>
<feature type="transmembrane region" description="Helical" evidence="2">
    <location>
        <begin position="457"/>
        <end position="480"/>
    </location>
</feature>
<feature type="compositionally biased region" description="Low complexity" evidence="1">
    <location>
        <begin position="344"/>
        <end position="364"/>
    </location>
</feature>
<feature type="region of interest" description="Disordered" evidence="1">
    <location>
        <begin position="291"/>
        <end position="421"/>
    </location>
</feature>
<keyword evidence="2" id="KW-1133">Transmembrane helix</keyword>
<keyword evidence="5" id="KW-1185">Reference proteome</keyword>
<feature type="signal peptide" evidence="3">
    <location>
        <begin position="1"/>
        <end position="22"/>
    </location>
</feature>
<feature type="region of interest" description="Disordered" evidence="1">
    <location>
        <begin position="488"/>
        <end position="523"/>
    </location>
</feature>
<organism evidence="4 5">
    <name type="scientific">Monilinia vaccinii-corymbosi</name>
    <dbReference type="NCBI Taxonomy" id="61207"/>
    <lineage>
        <taxon>Eukaryota</taxon>
        <taxon>Fungi</taxon>
        <taxon>Dikarya</taxon>
        <taxon>Ascomycota</taxon>
        <taxon>Pezizomycotina</taxon>
        <taxon>Leotiomycetes</taxon>
        <taxon>Helotiales</taxon>
        <taxon>Sclerotiniaceae</taxon>
        <taxon>Monilinia</taxon>
    </lineage>
</organism>
<feature type="compositionally biased region" description="Low complexity" evidence="1">
    <location>
        <begin position="401"/>
        <end position="414"/>
    </location>
</feature>
<accession>A0A8A3PCU5</accession>
<feature type="compositionally biased region" description="Low complexity" evidence="1">
    <location>
        <begin position="371"/>
        <end position="381"/>
    </location>
</feature>
<evidence type="ECO:0000313" key="4">
    <source>
        <dbReference type="EMBL" id="QSZ32901.1"/>
    </source>
</evidence>
<feature type="compositionally biased region" description="Low complexity" evidence="1">
    <location>
        <begin position="303"/>
        <end position="332"/>
    </location>
</feature>
<dbReference type="OrthoDB" id="5215637at2759"/>
<gene>
    <name evidence="4" type="ORF">DSL72_002482</name>
</gene>
<feature type="chain" id="PRO_5032474586" description="Mid2 domain-containing protein" evidence="3">
    <location>
        <begin position="23"/>
        <end position="704"/>
    </location>
</feature>
<feature type="compositionally biased region" description="Polar residues" evidence="1">
    <location>
        <begin position="388"/>
        <end position="400"/>
    </location>
</feature>
<evidence type="ECO:0000256" key="2">
    <source>
        <dbReference type="SAM" id="Phobius"/>
    </source>
</evidence>
<feature type="compositionally biased region" description="Low complexity" evidence="1">
    <location>
        <begin position="221"/>
        <end position="231"/>
    </location>
</feature>
<proteinExistence type="predicted"/>
<keyword evidence="2" id="KW-0812">Transmembrane</keyword>
<dbReference type="Proteomes" id="UP000672032">
    <property type="component" value="Chromosome 3"/>
</dbReference>
<keyword evidence="3" id="KW-0732">Signal</keyword>
<dbReference type="AlphaFoldDB" id="A0A8A3PCU5"/>
<feature type="region of interest" description="Disordered" evidence="1">
    <location>
        <begin position="212"/>
        <end position="231"/>
    </location>
</feature>
<evidence type="ECO:0000256" key="1">
    <source>
        <dbReference type="SAM" id="MobiDB-lite"/>
    </source>
</evidence>
<name>A0A8A3PCU5_9HELO</name>
<sequence>MLTRQVITLATLLLAPASVVLSTDVARYDFSQSEIRGLNQARGRGTQGQTQQAHAQGKSVNNCQCPQCQRLRTPPQGQQVQLGHGGGLGKCYSSNRYRDPDGIPCFGGDNASRCCGVDEFCSTNKLCVSKSDPNKFSRGSCVDFTFRAASCPSVCRGVKDTGAVLPCGDRSLGNFCCDEGQGSACCSKRSKVFTLGKGTTFTNNSPKARATACSNSKLNGTSQSKTTRTATTTTTQTHCQISSATQTAVRTSAAISVKIVTATKSTVFTSAISSSRIDSAKSSTSVLPIAISPKRPCKTPEATRSTSTSAFQSSSSQPSLSSTSVVPIIISPKRPCKTPEATRSTSTSAFQISSSQPSLSSIFSRTNTQPSSASSTLSESSAPDKNIPMTTSAISRTNTQSSPASSTLSESPAPDKNISMTTSATNYQNSAQAERDSQANSSVIQNSFTMMLGNTNMIGIIIGVGAFVSLLSIGIVIFCIRRRKRSRDAKELGQAQDGTRRGSESARGINEQTGGGGGSGEEDARMGVFVAVSGKLRGLKEKAHIIRENDDDRASREFDGALGGGAYLEGGTMGMEGSSVDGREGLLERGGGMGVWDAKDTSPSMTLPFSPTFTAPRTPPSIPSIFIPPLRILKSRESHNSQRSFDSAISGSCYSRATMEGTLQIPMRFDMPVQYRSSPLGSEETYRNFSREQEQGLGLGLGLK</sequence>
<dbReference type="EMBL" id="CP063407">
    <property type="protein sequence ID" value="QSZ32901.1"/>
    <property type="molecule type" value="Genomic_DNA"/>
</dbReference>